<dbReference type="InterPro" id="IPR008964">
    <property type="entry name" value="Invasin/intimin_cell_adhesion"/>
</dbReference>
<feature type="domain" description="Big-1" evidence="2">
    <location>
        <begin position="277"/>
        <end position="374"/>
    </location>
</feature>
<organism evidence="3 4">
    <name type="scientific">Lelliottia aquatilis</name>
    <dbReference type="NCBI Taxonomy" id="2080838"/>
    <lineage>
        <taxon>Bacteria</taxon>
        <taxon>Pseudomonadati</taxon>
        <taxon>Pseudomonadota</taxon>
        <taxon>Gammaproteobacteria</taxon>
        <taxon>Enterobacterales</taxon>
        <taxon>Enterobacteriaceae</taxon>
        <taxon>Lelliottia</taxon>
    </lineage>
</organism>
<dbReference type="RefSeq" id="WP_233210438.1">
    <property type="nucleotide sequence ID" value="NZ_PQVR01000008.1"/>
</dbReference>
<proteinExistence type="inferred from homology"/>
<dbReference type="Pfam" id="PF09134">
    <property type="entry name" value="Invasin_D3"/>
    <property type="match status" value="4"/>
</dbReference>
<protein>
    <recommendedName>
        <fullName evidence="2">Big-1 domain-containing protein</fullName>
    </recommendedName>
</protein>
<accession>A0ABX4ZXC5</accession>
<dbReference type="InterPro" id="IPR003344">
    <property type="entry name" value="Big_1_dom"/>
</dbReference>
<dbReference type="SUPFAM" id="SSF49373">
    <property type="entry name" value="Invasin/intimin cell-adhesion fragments"/>
    <property type="match status" value="6"/>
</dbReference>
<feature type="domain" description="Big-1" evidence="2">
    <location>
        <begin position="386"/>
        <end position="486"/>
    </location>
</feature>
<dbReference type="Gene3D" id="2.60.40.10">
    <property type="entry name" value="Immunoglobulins"/>
    <property type="match status" value="5"/>
</dbReference>
<dbReference type="InterPro" id="IPR016186">
    <property type="entry name" value="C-type_lectin-like/link_sf"/>
</dbReference>
<reference evidence="3 4" key="1">
    <citation type="submission" date="2018-02" db="EMBL/GenBank/DDBJ databases">
        <title>Lelliotia aquatilis sp. nov., isolated from drinking water.</title>
        <authorList>
            <person name="Kaempfer P."/>
            <person name="Glaeser S."/>
            <person name="Exner M."/>
            <person name="Doijad S."/>
            <person name="Chakraborty T."/>
        </authorList>
    </citation>
    <scope>NUCLEOTIDE SEQUENCE [LARGE SCALE GENOMIC DNA]</scope>
    <source>
        <strain evidence="3 4">6331-17</strain>
    </source>
</reference>
<dbReference type="Gene3D" id="2.60.40.1080">
    <property type="match status" value="1"/>
</dbReference>
<feature type="domain" description="Big-1" evidence="2">
    <location>
        <begin position="166"/>
        <end position="265"/>
    </location>
</feature>
<comment type="similarity">
    <text evidence="1">Belongs to the intimin/invasin family.</text>
</comment>
<gene>
    <name evidence="3" type="ORF">C3712_18105</name>
</gene>
<dbReference type="InterPro" id="IPR013783">
    <property type="entry name" value="Ig-like_fold"/>
</dbReference>
<evidence type="ECO:0000259" key="2">
    <source>
        <dbReference type="SMART" id="SM00634"/>
    </source>
</evidence>
<sequence length="692" mass="70861">SAVTVDAAVDGAPGIYTAQLHGTKAGSYTVKPLYDGAEVGALSQEVTLTAGEVSGSTSTFMLPGATTIAADDATTLPLSFAAKDVNSNPVTGGASKVTFSVWDGSQEVTSGVTVDAAVESSTPGTYTAQLHGTKAGSYTVKPLYEGAAVGTLSKPVTLTAGEVSDTESTFDLPGGDTIVANDTATLKLSFAAKDRYGNPVPGVESKMSISVQDSGNLPVTGPAVTVEALTQESPGVYTAQLHGTKAGSYTVKPLYEGATVGTLSQSVTLTAGEVSDTTSTFTLPGDTSIVADDTAPLALSFAAKDVNSNPVTGGASKVTFSVWDGSQEVTAGVTVDTATEESPGVYTAQLHGTKAGSYTVKPLYDGTEVGTLSQPVTLTAGDIFGSTSTFGLPGDDIIVADGSDNLQLSLTAKDVNNNPVTGGTGKLTFVVLDGGGSTVSGSDVTVGAAVESGMPGTYTAQLHGTKAGTFTVKPEYDGVVVDPLEVTVTLEASVKDVEANGYTYTAGAGFPKTGFVGAKFTLNLDGDVPSNYTWTSSAGWAPVTDGVVAFVSKGNAGQVTITATSIADPDTYFTYKFALKSWFDHNGGTKTSWQDSIDYCAAQSKRLPTLLELGGSATIQYRASPRGEAGALWSEWGDMTQYGTGFVAQTYWASNPPDAEPNNRKGINLHNGQVNYGSKDNSLYTACLEDLE</sequence>
<dbReference type="EMBL" id="PQVW01000017">
    <property type="protein sequence ID" value="POZ20529.1"/>
    <property type="molecule type" value="Genomic_DNA"/>
</dbReference>
<evidence type="ECO:0000313" key="3">
    <source>
        <dbReference type="EMBL" id="POZ20529.1"/>
    </source>
</evidence>
<keyword evidence="4" id="KW-1185">Reference proteome</keyword>
<feature type="non-terminal residue" evidence="3">
    <location>
        <position position="1"/>
    </location>
</feature>
<evidence type="ECO:0000313" key="4">
    <source>
        <dbReference type="Proteomes" id="UP000237025"/>
    </source>
</evidence>
<name>A0ABX4ZXC5_9ENTR</name>
<dbReference type="Proteomes" id="UP000237025">
    <property type="component" value="Unassembled WGS sequence"/>
</dbReference>
<evidence type="ECO:0000256" key="1">
    <source>
        <dbReference type="ARBA" id="ARBA00010116"/>
    </source>
</evidence>
<dbReference type="Gene3D" id="3.10.100.10">
    <property type="entry name" value="Mannose-Binding Protein A, subunit A"/>
    <property type="match status" value="1"/>
</dbReference>
<dbReference type="SMART" id="SM00634">
    <property type="entry name" value="BID_1"/>
    <property type="match status" value="4"/>
</dbReference>
<dbReference type="InterPro" id="IPR015217">
    <property type="entry name" value="Invasin_dom_3"/>
</dbReference>
<feature type="domain" description="Big-1" evidence="2">
    <location>
        <begin position="56"/>
        <end position="154"/>
    </location>
</feature>
<comment type="caution">
    <text evidence="3">The sequence shown here is derived from an EMBL/GenBank/DDBJ whole genome shotgun (WGS) entry which is preliminary data.</text>
</comment>